<comment type="similarity">
    <text evidence="1 5">Belongs to the HisA/HisF family.</text>
</comment>
<keyword evidence="3 5" id="KW-0368">Histidine biosynthesis</keyword>
<evidence type="ECO:0000256" key="4">
    <source>
        <dbReference type="ARBA" id="ARBA00029440"/>
    </source>
</evidence>
<sequence>MLKKRLVGVVTVRHGWAVQSFGYNRHLPIGRPECLVENLDRWGADEILVQAIDRSKGEMGPDFDMLARVGKLGLETPLIYAGGIATEEHATRAIQLGADRICVDYALHHATDEVRKMSARLGAQAIIGAVPINFSQGLRRLDYVTQQERPFGDVIPGLISQRVISELVLIDWKHDGGETHLTPEQLDPLPIPQVPLILFGGFSDPTTTRRFYQHPAVAAVAVGNLFTYREHAYQMYKREVESDLIRPAAYVGASTSKEF</sequence>
<dbReference type="GO" id="GO:0000105">
    <property type="term" value="P:L-histidine biosynthetic process"/>
    <property type="evidence" value="ECO:0007669"/>
    <property type="project" value="UniProtKB-KW"/>
</dbReference>
<comment type="caution">
    <text evidence="6">The sequence shown here is derived from an EMBL/GenBank/DDBJ whole genome shotgun (WGS) entry which is preliminary data.</text>
</comment>
<keyword evidence="2 5" id="KW-0028">Amino-acid biosynthesis</keyword>
<evidence type="ECO:0000313" key="7">
    <source>
        <dbReference type="Proteomes" id="UP000318349"/>
    </source>
</evidence>
<organism evidence="6 7">
    <name type="scientific">Denitromonas halophila</name>
    <dbReference type="NCBI Taxonomy" id="1629404"/>
    <lineage>
        <taxon>Bacteria</taxon>
        <taxon>Pseudomonadati</taxon>
        <taxon>Pseudomonadota</taxon>
        <taxon>Betaproteobacteria</taxon>
        <taxon>Rhodocyclales</taxon>
        <taxon>Zoogloeaceae</taxon>
        <taxon>Denitromonas</taxon>
    </lineage>
</organism>
<dbReference type="Gene3D" id="3.20.20.70">
    <property type="entry name" value="Aldolase class I"/>
    <property type="match status" value="1"/>
</dbReference>
<dbReference type="AlphaFoldDB" id="A0A557SED3"/>
<gene>
    <name evidence="6" type="ORF">FHP89_12430</name>
</gene>
<dbReference type="Proteomes" id="UP000318349">
    <property type="component" value="Unassembled WGS sequence"/>
</dbReference>
<evidence type="ECO:0000313" key="6">
    <source>
        <dbReference type="EMBL" id="TVO75754.1"/>
    </source>
</evidence>
<reference evidence="6 7" key="1">
    <citation type="submission" date="2019-07" db="EMBL/GenBank/DDBJ databases">
        <title>The pathways for chlorine oxyanion respiration interact through the shared metabolite chlorate.</title>
        <authorList>
            <person name="Barnum T.P."/>
            <person name="Cheng Y."/>
            <person name="Hill K.A."/>
            <person name="Lucas L.N."/>
            <person name="Carlson H.K."/>
            <person name="Coates J.D."/>
        </authorList>
    </citation>
    <scope>NUCLEOTIDE SEQUENCE [LARGE SCALE GENOMIC DNA]</scope>
    <source>
        <strain evidence="6 7">SFB-1</strain>
    </source>
</reference>
<dbReference type="InterPro" id="IPR011060">
    <property type="entry name" value="RibuloseP-bd_barrel"/>
</dbReference>
<comment type="pathway">
    <text evidence="4">Amino-acid biosynthesis.</text>
</comment>
<dbReference type="SUPFAM" id="SSF51366">
    <property type="entry name" value="Ribulose-phoshate binding barrel"/>
    <property type="match status" value="1"/>
</dbReference>
<evidence type="ECO:0000256" key="3">
    <source>
        <dbReference type="ARBA" id="ARBA00023102"/>
    </source>
</evidence>
<evidence type="ECO:0008006" key="8">
    <source>
        <dbReference type="Google" id="ProtNLM"/>
    </source>
</evidence>
<dbReference type="InterPro" id="IPR013785">
    <property type="entry name" value="Aldolase_TIM"/>
</dbReference>
<evidence type="ECO:0000256" key="2">
    <source>
        <dbReference type="ARBA" id="ARBA00022605"/>
    </source>
</evidence>
<evidence type="ECO:0000256" key="1">
    <source>
        <dbReference type="ARBA" id="ARBA00009667"/>
    </source>
</evidence>
<evidence type="ECO:0000256" key="5">
    <source>
        <dbReference type="RuleBase" id="RU003657"/>
    </source>
</evidence>
<dbReference type="EMBL" id="VMNI01000011">
    <property type="protein sequence ID" value="TVO75754.1"/>
    <property type="molecule type" value="Genomic_DNA"/>
</dbReference>
<protein>
    <recommendedName>
        <fullName evidence="8">Imidazole glycerol phosphate synthase subunit HisF</fullName>
    </recommendedName>
</protein>
<accession>A0A557SED3</accession>
<proteinExistence type="inferred from homology"/>
<dbReference type="InterPro" id="IPR006062">
    <property type="entry name" value="His_biosynth"/>
</dbReference>
<dbReference type="Pfam" id="PF00977">
    <property type="entry name" value="His_biosynth"/>
    <property type="match status" value="1"/>
</dbReference>
<name>A0A557SED3_9RHOO</name>